<feature type="transmembrane region" description="Helical" evidence="5">
    <location>
        <begin position="112"/>
        <end position="130"/>
    </location>
</feature>
<feature type="transmembrane region" description="Helical" evidence="5">
    <location>
        <begin position="9"/>
        <end position="27"/>
    </location>
</feature>
<dbReference type="STRING" id="1860122.A9404_08885"/>
<dbReference type="KEGG" id="haz:A9404_08885"/>
<evidence type="ECO:0000256" key="1">
    <source>
        <dbReference type="ARBA" id="ARBA00004141"/>
    </source>
</evidence>
<dbReference type="AlphaFoldDB" id="A0A191ZHX7"/>
<evidence type="ECO:0000256" key="2">
    <source>
        <dbReference type="ARBA" id="ARBA00022692"/>
    </source>
</evidence>
<dbReference type="OrthoDB" id="554793at2"/>
<keyword evidence="2 5" id="KW-0812">Transmembrane</keyword>
<feature type="transmembrane region" description="Helical" evidence="5">
    <location>
        <begin position="33"/>
        <end position="51"/>
    </location>
</feature>
<dbReference type="InterPro" id="IPR049453">
    <property type="entry name" value="Memb_transporter_dom"/>
</dbReference>
<feature type="transmembrane region" description="Helical" evidence="5">
    <location>
        <begin position="88"/>
        <end position="105"/>
    </location>
</feature>
<comment type="subcellular location">
    <subcellularLocation>
        <location evidence="1">Membrane</location>
        <topology evidence="1">Multi-pass membrane protein</topology>
    </subcellularLocation>
</comment>
<gene>
    <name evidence="7" type="ORF">A9404_08885</name>
</gene>
<evidence type="ECO:0000256" key="5">
    <source>
        <dbReference type="SAM" id="Phobius"/>
    </source>
</evidence>
<protein>
    <recommendedName>
        <fullName evidence="6">Integral membrane bound transporter domain-containing protein</fullName>
    </recommendedName>
</protein>
<evidence type="ECO:0000259" key="6">
    <source>
        <dbReference type="Pfam" id="PF13515"/>
    </source>
</evidence>
<evidence type="ECO:0000256" key="4">
    <source>
        <dbReference type="ARBA" id="ARBA00023136"/>
    </source>
</evidence>
<evidence type="ECO:0000256" key="3">
    <source>
        <dbReference type="ARBA" id="ARBA00022989"/>
    </source>
</evidence>
<keyword evidence="4 5" id="KW-0472">Membrane</keyword>
<accession>A0A191ZHX7</accession>
<dbReference type="RefSeq" id="WP_066100445.1">
    <property type="nucleotide sequence ID" value="NZ_CP016027.1"/>
</dbReference>
<feature type="transmembrane region" description="Helical" evidence="5">
    <location>
        <begin position="136"/>
        <end position="157"/>
    </location>
</feature>
<dbReference type="Pfam" id="PF13515">
    <property type="entry name" value="FUSC_2"/>
    <property type="match status" value="1"/>
</dbReference>
<evidence type="ECO:0000313" key="8">
    <source>
        <dbReference type="Proteomes" id="UP000078596"/>
    </source>
</evidence>
<evidence type="ECO:0000313" key="7">
    <source>
        <dbReference type="EMBL" id="ANJ67484.1"/>
    </source>
</evidence>
<name>A0A191ZHX7_9GAMM</name>
<keyword evidence="8" id="KW-1185">Reference proteome</keyword>
<organism evidence="7 8">
    <name type="scientific">Halothiobacillus diazotrophicus</name>
    <dbReference type="NCBI Taxonomy" id="1860122"/>
    <lineage>
        <taxon>Bacteria</taxon>
        <taxon>Pseudomonadati</taxon>
        <taxon>Pseudomonadota</taxon>
        <taxon>Gammaproteobacteria</taxon>
        <taxon>Chromatiales</taxon>
        <taxon>Halothiobacillaceae</taxon>
        <taxon>Halothiobacillus</taxon>
    </lineage>
</organism>
<proteinExistence type="predicted"/>
<feature type="transmembrane region" description="Helical" evidence="5">
    <location>
        <begin position="63"/>
        <end position="82"/>
    </location>
</feature>
<dbReference type="GO" id="GO:0016020">
    <property type="term" value="C:membrane"/>
    <property type="evidence" value="ECO:0007669"/>
    <property type="project" value="UniProtKB-SubCell"/>
</dbReference>
<dbReference type="Proteomes" id="UP000078596">
    <property type="component" value="Chromosome"/>
</dbReference>
<dbReference type="EMBL" id="CP016027">
    <property type="protein sequence ID" value="ANJ67484.1"/>
    <property type="molecule type" value="Genomic_DNA"/>
</dbReference>
<keyword evidence="3 5" id="KW-1133">Transmembrane helix</keyword>
<feature type="domain" description="Integral membrane bound transporter" evidence="6">
    <location>
        <begin position="39"/>
        <end position="152"/>
    </location>
</feature>
<sequence>MIGFASSRVAAQITLVSVASYLAGFYFTELFHAASASLGGLWSSVSAIVVLQATQRDTLSSAYLRIFGSLIGAITSAAYLSVLPFSPLGMAVSIFLTVLVCHAIRIPDHARLAAITVVVIMVITSIDPTLNPLRNAGLRFSEAFIGAALAVIAALLWPGAKEMPRSPMPGTQD</sequence>
<reference evidence="7 8" key="1">
    <citation type="submission" date="2016-06" db="EMBL/GenBank/DDBJ databases">
        <title>Insight into the functional genes involving in sulfur oxidation in Pearl River water.</title>
        <authorList>
            <person name="Luo J."/>
            <person name="Tan X."/>
            <person name="Lin W."/>
        </authorList>
    </citation>
    <scope>NUCLEOTIDE SEQUENCE [LARGE SCALE GENOMIC DNA]</scope>
    <source>
        <strain evidence="7 8">LS2</strain>
    </source>
</reference>